<evidence type="ECO:0000259" key="15">
    <source>
        <dbReference type="Pfam" id="PF11721"/>
    </source>
</evidence>
<sequence length="803" mass="87642">MGWSVKLLHSPVFAVYSCCLHLFILLSKFHLSNAQNATTDPSEVSALNSLFEQWDTKAVGLWNLSGEPCSGSAINGTAFEDPANNPSIKCDCTYNNGATCHITQLRVYALNKKGEIPEVITALKYLTFLKIDQNYFTGPLPAFIGNLTALHSLSIAHNAFSGTIPKEIGNLKELTLLSIGINNFLGTLPPELGQLVNLEELYMNSCGLGGEIPSTFVSLQRMTTFWASDAAFTGNIPDFIGNWTALTSLRFQGNSFEGPIPSSFSNLTSLTSLRISDLSNVSSTLDFIKNLKNLTDLTLRNALISGTIPSDIGEIFQTLDILDLSFNNLTGQVPSSLFTMSSLQYLFLGNNSLIGNLPNQKSSTLQTIVLPGLNCLQRNFPCNRNPPLYANFSIKCGGPMMTTADGTVYEAENSSISAASFIVTSTEKWAVSNAGLYADRANPSYIENNLKQVTGTNTPELYQTSRISPGSLRYYGLGLQNGPYTINLLFAETGFAARSSQTWDSLARRVFDIYIQGNRQLKDFDISMEAGGVDRAITKTFNVTVSENYLEIHLFWAGKGTCCTPVQGYYGPIISALNVVPDFTPNISGIPSSTRKEKSRTGVIVGVSISVGVVSLILIFAVLYIRMEKDREDEEVLLGMGPRPNTFSYSQLRTATEDFSPSNKLGEGGYGPVYKAWKLHESGRSLELMDPSVTEIDENEALRVVGVALLCTQGSPAMRPTMSRVVAMLTGDIEVSVVTSKPSYLTDWDFKDITGNFSKVSTSYKASKSQNHNPIDLIPRGDQMHSPLNITEPRLSYLIGDGR</sequence>
<keyword evidence="13" id="KW-0472">Membrane</keyword>
<name>A0A4U5PLA5_POPAL</name>
<dbReference type="PROSITE" id="PS51257">
    <property type="entry name" value="PROKAR_LIPOPROTEIN"/>
    <property type="match status" value="1"/>
</dbReference>
<keyword evidence="10" id="KW-0325">Glycoprotein</keyword>
<dbReference type="FunFam" id="3.80.10.10:FF:000766">
    <property type="entry name" value="Os05g0263100 protein"/>
    <property type="match status" value="1"/>
</dbReference>
<dbReference type="PANTHER" id="PTHR48006">
    <property type="entry name" value="LEUCINE-RICH REPEAT-CONTAINING PROTEIN DDB_G0281931-RELATED"/>
    <property type="match status" value="1"/>
</dbReference>
<comment type="catalytic activity">
    <reaction evidence="11">
        <text>L-threonyl-[protein] + ATP = O-phospho-L-threonyl-[protein] + ADP + H(+)</text>
        <dbReference type="Rhea" id="RHEA:46608"/>
        <dbReference type="Rhea" id="RHEA-COMP:11060"/>
        <dbReference type="Rhea" id="RHEA-COMP:11605"/>
        <dbReference type="ChEBI" id="CHEBI:15378"/>
        <dbReference type="ChEBI" id="CHEBI:30013"/>
        <dbReference type="ChEBI" id="CHEBI:30616"/>
        <dbReference type="ChEBI" id="CHEBI:61977"/>
        <dbReference type="ChEBI" id="CHEBI:456216"/>
        <dbReference type="EC" id="2.7.11.1"/>
    </reaction>
</comment>
<dbReference type="InterPro" id="IPR001611">
    <property type="entry name" value="Leu-rich_rpt"/>
</dbReference>
<dbReference type="InterPro" id="IPR051824">
    <property type="entry name" value="LRR_Rcpt-Like_S/T_Kinase"/>
</dbReference>
<feature type="transmembrane region" description="Helical" evidence="13">
    <location>
        <begin position="603"/>
        <end position="625"/>
    </location>
</feature>
<accession>A0A4U5PLA5</accession>
<dbReference type="GO" id="GO:0005886">
    <property type="term" value="C:plasma membrane"/>
    <property type="evidence" value="ECO:0007669"/>
    <property type="project" value="TreeGrafter"/>
</dbReference>
<dbReference type="Pfam" id="PF00560">
    <property type="entry name" value="LRR_1"/>
    <property type="match status" value="4"/>
</dbReference>
<keyword evidence="6 14" id="KW-0732">Signal</keyword>
<keyword evidence="7" id="KW-0547">Nucleotide-binding</keyword>
<evidence type="ECO:0000256" key="7">
    <source>
        <dbReference type="ARBA" id="ARBA00022741"/>
    </source>
</evidence>
<evidence type="ECO:0000256" key="11">
    <source>
        <dbReference type="ARBA" id="ARBA00047899"/>
    </source>
</evidence>
<keyword evidence="3" id="KW-0723">Serine/threonine-protein kinase</keyword>
<dbReference type="AlphaFoldDB" id="A0A4U5PLA5"/>
<dbReference type="InterPro" id="IPR021720">
    <property type="entry name" value="Malectin_dom"/>
</dbReference>
<dbReference type="Pfam" id="PF11721">
    <property type="entry name" value="Malectin"/>
    <property type="match status" value="1"/>
</dbReference>
<dbReference type="SUPFAM" id="SSF52058">
    <property type="entry name" value="L domain-like"/>
    <property type="match status" value="1"/>
</dbReference>
<comment type="caution">
    <text evidence="16">The sequence shown here is derived from an EMBL/GenBank/DDBJ whole genome shotgun (WGS) entry which is preliminary data.</text>
</comment>
<dbReference type="FunFam" id="2.60.120.430:FF:000002">
    <property type="entry name" value="Leucine-rich repeat receptor-like protein kinase"/>
    <property type="match status" value="1"/>
</dbReference>
<dbReference type="Gene3D" id="2.60.120.430">
    <property type="entry name" value="Galactose-binding lectin"/>
    <property type="match status" value="1"/>
</dbReference>
<proteinExistence type="predicted"/>
<dbReference type="EMBL" id="RCHU01000718">
    <property type="protein sequence ID" value="TKR97679.1"/>
    <property type="molecule type" value="Genomic_DNA"/>
</dbReference>
<feature type="chain" id="PRO_5020569245" description="non-specific serine/threonine protein kinase" evidence="14">
    <location>
        <begin position="35"/>
        <end position="803"/>
    </location>
</feature>
<dbReference type="Gene3D" id="3.80.10.10">
    <property type="entry name" value="Ribonuclease Inhibitor"/>
    <property type="match status" value="2"/>
</dbReference>
<keyword evidence="5" id="KW-0808">Transferase</keyword>
<dbReference type="SUPFAM" id="SSF56112">
    <property type="entry name" value="Protein kinase-like (PK-like)"/>
    <property type="match status" value="1"/>
</dbReference>
<dbReference type="EC" id="2.7.11.1" evidence="2"/>
<evidence type="ECO:0000256" key="1">
    <source>
        <dbReference type="ARBA" id="ARBA00004479"/>
    </source>
</evidence>
<evidence type="ECO:0000256" key="6">
    <source>
        <dbReference type="ARBA" id="ARBA00022729"/>
    </source>
</evidence>
<evidence type="ECO:0000256" key="3">
    <source>
        <dbReference type="ARBA" id="ARBA00022527"/>
    </source>
</evidence>
<gene>
    <name evidence="16" type="ORF">D5086_0000213240</name>
</gene>
<reference evidence="16" key="1">
    <citation type="submission" date="2018-10" db="EMBL/GenBank/DDBJ databases">
        <title>Population genomic analysis revealed the cold adaptation of white poplar.</title>
        <authorList>
            <person name="Liu Y.-J."/>
        </authorList>
    </citation>
    <scope>NUCLEOTIDE SEQUENCE [LARGE SCALE GENOMIC DNA]</scope>
    <source>
        <strain evidence="16">PAL-ZL1</strain>
    </source>
</reference>
<evidence type="ECO:0000256" key="2">
    <source>
        <dbReference type="ARBA" id="ARBA00012513"/>
    </source>
</evidence>
<evidence type="ECO:0000256" key="10">
    <source>
        <dbReference type="ARBA" id="ARBA00023180"/>
    </source>
</evidence>
<dbReference type="InterPro" id="IPR011009">
    <property type="entry name" value="Kinase-like_dom_sf"/>
</dbReference>
<feature type="domain" description="Malectin" evidence="15">
    <location>
        <begin position="392"/>
        <end position="577"/>
    </location>
</feature>
<comment type="subcellular location">
    <subcellularLocation>
        <location evidence="1">Membrane</location>
        <topology evidence="1">Single-pass type I membrane protein</topology>
    </subcellularLocation>
</comment>
<keyword evidence="9 16" id="KW-0675">Receptor</keyword>
<evidence type="ECO:0000256" key="12">
    <source>
        <dbReference type="ARBA" id="ARBA00048679"/>
    </source>
</evidence>
<dbReference type="InterPro" id="IPR032675">
    <property type="entry name" value="LRR_dom_sf"/>
</dbReference>
<feature type="signal peptide" evidence="14">
    <location>
        <begin position="1"/>
        <end position="34"/>
    </location>
</feature>
<keyword evidence="4" id="KW-0597">Phosphoprotein</keyword>
<keyword evidence="13" id="KW-1133">Transmembrane helix</keyword>
<organism evidence="16">
    <name type="scientific">Populus alba</name>
    <name type="common">White poplar</name>
    <dbReference type="NCBI Taxonomy" id="43335"/>
    <lineage>
        <taxon>Eukaryota</taxon>
        <taxon>Viridiplantae</taxon>
        <taxon>Streptophyta</taxon>
        <taxon>Embryophyta</taxon>
        <taxon>Tracheophyta</taxon>
        <taxon>Spermatophyta</taxon>
        <taxon>Magnoliopsida</taxon>
        <taxon>eudicotyledons</taxon>
        <taxon>Gunneridae</taxon>
        <taxon>Pentapetalae</taxon>
        <taxon>rosids</taxon>
        <taxon>fabids</taxon>
        <taxon>Malpighiales</taxon>
        <taxon>Salicaceae</taxon>
        <taxon>Saliceae</taxon>
        <taxon>Populus</taxon>
    </lineage>
</organism>
<keyword evidence="13" id="KW-0812">Transmembrane</keyword>
<dbReference type="STRING" id="43335.A0A4U5PLA5"/>
<evidence type="ECO:0000256" key="13">
    <source>
        <dbReference type="SAM" id="Phobius"/>
    </source>
</evidence>
<evidence type="ECO:0000256" key="4">
    <source>
        <dbReference type="ARBA" id="ARBA00022553"/>
    </source>
</evidence>
<dbReference type="GO" id="GO:0004674">
    <property type="term" value="F:protein serine/threonine kinase activity"/>
    <property type="evidence" value="ECO:0007669"/>
    <property type="project" value="UniProtKB-KW"/>
</dbReference>
<evidence type="ECO:0000313" key="16">
    <source>
        <dbReference type="EMBL" id="TKR97679.1"/>
    </source>
</evidence>
<evidence type="ECO:0000256" key="8">
    <source>
        <dbReference type="ARBA" id="ARBA00022840"/>
    </source>
</evidence>
<evidence type="ECO:0000256" key="14">
    <source>
        <dbReference type="SAM" id="SignalP"/>
    </source>
</evidence>
<evidence type="ECO:0000256" key="9">
    <source>
        <dbReference type="ARBA" id="ARBA00023170"/>
    </source>
</evidence>
<evidence type="ECO:0000256" key="5">
    <source>
        <dbReference type="ARBA" id="ARBA00022679"/>
    </source>
</evidence>
<dbReference type="GO" id="GO:0005524">
    <property type="term" value="F:ATP binding"/>
    <property type="evidence" value="ECO:0007669"/>
    <property type="project" value="UniProtKB-KW"/>
</dbReference>
<dbReference type="PANTHER" id="PTHR48006:SF34">
    <property type="entry name" value="OS08G0203700 PROTEIN"/>
    <property type="match status" value="1"/>
</dbReference>
<dbReference type="Gene3D" id="3.30.200.20">
    <property type="entry name" value="Phosphorylase Kinase, domain 1"/>
    <property type="match status" value="1"/>
</dbReference>
<protein>
    <recommendedName>
        <fullName evidence="2">non-specific serine/threonine protein kinase</fullName>
        <ecNumber evidence="2">2.7.11.1</ecNumber>
    </recommendedName>
</protein>
<keyword evidence="8" id="KW-0067">ATP-binding</keyword>
<comment type="catalytic activity">
    <reaction evidence="12">
        <text>L-seryl-[protein] + ATP = O-phospho-L-seryl-[protein] + ADP + H(+)</text>
        <dbReference type="Rhea" id="RHEA:17989"/>
        <dbReference type="Rhea" id="RHEA-COMP:9863"/>
        <dbReference type="Rhea" id="RHEA-COMP:11604"/>
        <dbReference type="ChEBI" id="CHEBI:15378"/>
        <dbReference type="ChEBI" id="CHEBI:29999"/>
        <dbReference type="ChEBI" id="CHEBI:30616"/>
        <dbReference type="ChEBI" id="CHEBI:83421"/>
        <dbReference type="ChEBI" id="CHEBI:456216"/>
        <dbReference type="EC" id="2.7.11.1"/>
    </reaction>
</comment>
<keyword evidence="16" id="KW-0418">Kinase</keyword>